<evidence type="ECO:0000313" key="1">
    <source>
        <dbReference type="EMBL" id="KOF91853.1"/>
    </source>
</evidence>
<sequence>MKNIHDLAAWLAKELPIFSGVLGTRVFLEVKPAPTWSVELPAICADWRAEGCSYRPRVAVE</sequence>
<gene>
    <name evidence="1" type="ORF">OCBIM_22007965mg</name>
</gene>
<protein>
    <submittedName>
        <fullName evidence="1">Uncharacterized protein</fullName>
    </submittedName>
</protein>
<name>A0A0L8HRF8_OCTBM</name>
<dbReference type="AlphaFoldDB" id="A0A0L8HRF8"/>
<reference evidence="1" key="1">
    <citation type="submission" date="2015-07" db="EMBL/GenBank/DDBJ databases">
        <title>MeaNS - Measles Nucleotide Surveillance Program.</title>
        <authorList>
            <person name="Tran T."/>
            <person name="Druce J."/>
        </authorList>
    </citation>
    <scope>NUCLEOTIDE SEQUENCE</scope>
    <source>
        <strain evidence="1">UCB-OBI-ISO-001</strain>
        <tissue evidence="1">Gonad</tissue>
    </source>
</reference>
<proteinExistence type="predicted"/>
<dbReference type="EMBL" id="KQ417464">
    <property type="protein sequence ID" value="KOF91853.1"/>
    <property type="molecule type" value="Genomic_DNA"/>
</dbReference>
<accession>A0A0L8HRF8</accession>
<organism evidence="1">
    <name type="scientific">Octopus bimaculoides</name>
    <name type="common">California two-spotted octopus</name>
    <dbReference type="NCBI Taxonomy" id="37653"/>
    <lineage>
        <taxon>Eukaryota</taxon>
        <taxon>Metazoa</taxon>
        <taxon>Spiralia</taxon>
        <taxon>Lophotrochozoa</taxon>
        <taxon>Mollusca</taxon>
        <taxon>Cephalopoda</taxon>
        <taxon>Coleoidea</taxon>
        <taxon>Octopodiformes</taxon>
        <taxon>Octopoda</taxon>
        <taxon>Incirrata</taxon>
        <taxon>Octopodidae</taxon>
        <taxon>Octopus</taxon>
    </lineage>
</organism>